<sequence length="1141" mass="129135">MQTLSVQPFSGISSEPHSATNRLIFNPICREDISAQNFVDLTCVEQHHGLKMMASIQNGQIILIAGKNRGFLREIWRHRPFHHRKADCFFAPIELPDKHFTHLWVDKHGNLQVVYNNINTGNTYPASLKLEPKLTGNTNQILVETHIKANPDQKMINGNPLVKLTLKDGVETQVSIDPLNSQRLSITGSKEQLPLPLSTGEYIQHIKPCGKWLQVVIAASIENIVEQRVRYLDMQHVDFDSISSKTARVIFSDTPPVTFAHFAVNNGNHFANANPFVGHKIKHIGNQLVPLSSWIDGIKHRVSRGNEKWQLGRKVDAVKSYAKAMDPGLQVMALWGKQRWDHRRLPLEIAMAEKRLVKQLATTRYLVREWDKQFLTNPQLSLDAIDSKLRVALSLYVDTSTDRESSPLQQVEQRLLDSLKMSEQVLAQIVIESASDTNQLDTPLAKRLSMLNSKLSCLLTHPNAKEHSFMFNNILNTMQNTLTRLINSKCTSFHYQDIELYISYIERTLINVRLYLACQSAPEVIHKQTLPLLTLSHKLLREKTDELQQAIQISSPSMKAWRKMRKVQFRMAESLHNHQNGLGKVWTTILGGHSQTHQIATQIAQRMQSLPKGDSLTLSAQQGVFGFAGIAHFGLPFLGGYFAGVVANYEKNYDCQLVAQGDGKTQVQFIHQGQKSATAMLGTGGGLEDLAKLLVYERGSLVTILPFEATLALIALKESKQSFAFDVNDDDLPGVLSYLFKTEDWDKALDYHLNNPQYTSGRTVTLKGCVSTNSELRMQLGIDATPNLSMVMPRFYAKAGAEISLERRHERALLIGGETKLHDQIDYIRRLNIAIDSGVTTMLFPLSSTHAFPVAIDEKGFIGAKLRTARHDQLVHIYRPAHQTNEATQQGSPNDNLVQLSHWIQENLTDKPQLQASVFKILPQLLKAIEVGYHEVSKEIAADKIEHLKINYDQSINWHSRWADNIRRYIHIRPKYSRSLSQLIDEKSYHMLLKDIKASSQSQSQLLNVGRESFIKATAKYRMDIKQLNHLMDNLIKQLKESENIKSTSKILDNFEQQLSRSSLAERNLFKLSEITFQRISSMQQHALGILPMVKVKQKSQIIMTENLGVMTIETLSNSEKLKLDTSSLDPSLISVPHNFP</sequence>
<protein>
    <submittedName>
        <fullName evidence="1">Uncharacterized protein</fullName>
    </submittedName>
</protein>
<evidence type="ECO:0000313" key="2">
    <source>
        <dbReference type="Proteomes" id="UP000215148"/>
    </source>
</evidence>
<evidence type="ECO:0000313" key="1">
    <source>
        <dbReference type="EMBL" id="ASU22413.1"/>
    </source>
</evidence>
<name>A0A223MY41_9VIBR</name>
<dbReference type="KEGG" id="vqi:CCZ37_07330"/>
<reference evidence="1 2" key="1">
    <citation type="submission" date="2017-08" db="EMBL/GenBank/DDBJ databases">
        <title>The Vibrio qinghaiensis sp.-Q67 is a luminous bacteria isolated firstly from Qinghai lake, Qinghai province, China, which has been proved to be very sensitive to detect environmental and food pollutants. Therefore, complete genome analysis of V. qinghaiensis sp.-Q67 highlights the potential application of this strain on detection of hazards in the contaminated environments.</title>
        <authorList>
            <person name="Gong L."/>
        </authorList>
    </citation>
    <scope>NUCLEOTIDE SEQUENCE [LARGE SCALE GENOMIC DNA]</scope>
    <source>
        <strain evidence="1 2">Q67</strain>
    </source>
</reference>
<organism evidence="1 2">
    <name type="scientific">Vibrio qinghaiensis</name>
    <dbReference type="NCBI Taxonomy" id="2025808"/>
    <lineage>
        <taxon>Bacteria</taxon>
        <taxon>Pseudomonadati</taxon>
        <taxon>Pseudomonadota</taxon>
        <taxon>Gammaproteobacteria</taxon>
        <taxon>Vibrionales</taxon>
        <taxon>Vibrionaceae</taxon>
        <taxon>Vibrio</taxon>
    </lineage>
</organism>
<dbReference type="AlphaFoldDB" id="A0A223MY41"/>
<accession>A0A223MY41</accession>
<dbReference type="RefSeq" id="WP_094500172.1">
    <property type="nucleotide sequence ID" value="NZ_CAWNHI010000001.1"/>
</dbReference>
<proteinExistence type="predicted"/>
<gene>
    <name evidence="1" type="ORF">CCZ37_07330</name>
</gene>
<keyword evidence="2" id="KW-1185">Reference proteome</keyword>
<dbReference type="EMBL" id="CP022741">
    <property type="protein sequence ID" value="ASU22413.1"/>
    <property type="molecule type" value="Genomic_DNA"/>
</dbReference>
<dbReference type="Proteomes" id="UP000215148">
    <property type="component" value="Chromosome 1"/>
</dbReference>